<dbReference type="GO" id="GO:0004066">
    <property type="term" value="F:asparagine synthase (glutamine-hydrolyzing) activity"/>
    <property type="evidence" value="ECO:0007669"/>
    <property type="project" value="InterPro"/>
</dbReference>
<dbReference type="RefSeq" id="WP_126632119.1">
    <property type="nucleotide sequence ID" value="NZ_BIFT01000003.1"/>
</dbReference>
<keyword evidence="3" id="KW-1185">Reference proteome</keyword>
<gene>
    <name evidence="2" type="ORF">KDA_76050</name>
</gene>
<dbReference type="InterPro" id="IPR014729">
    <property type="entry name" value="Rossmann-like_a/b/a_fold"/>
</dbReference>
<dbReference type="EMBL" id="BIFT01000003">
    <property type="protein sequence ID" value="GCE32121.1"/>
    <property type="molecule type" value="Genomic_DNA"/>
</dbReference>
<evidence type="ECO:0000259" key="1">
    <source>
        <dbReference type="Pfam" id="PF00733"/>
    </source>
</evidence>
<dbReference type="Gene3D" id="3.40.50.620">
    <property type="entry name" value="HUPs"/>
    <property type="match status" value="1"/>
</dbReference>
<organism evidence="2 3">
    <name type="scientific">Dictyobacter alpinus</name>
    <dbReference type="NCBI Taxonomy" id="2014873"/>
    <lineage>
        <taxon>Bacteria</taxon>
        <taxon>Bacillati</taxon>
        <taxon>Chloroflexota</taxon>
        <taxon>Ktedonobacteria</taxon>
        <taxon>Ktedonobacterales</taxon>
        <taxon>Dictyobacteraceae</taxon>
        <taxon>Dictyobacter</taxon>
    </lineage>
</organism>
<feature type="domain" description="Asparagine synthetase" evidence="1">
    <location>
        <begin position="221"/>
        <end position="577"/>
    </location>
</feature>
<comment type="caution">
    <text evidence="2">The sequence shown here is derived from an EMBL/GenBank/DDBJ whole genome shotgun (WGS) entry which is preliminary data.</text>
</comment>
<evidence type="ECO:0000313" key="2">
    <source>
        <dbReference type="EMBL" id="GCE32121.1"/>
    </source>
</evidence>
<dbReference type="AlphaFoldDB" id="A0A402BL99"/>
<evidence type="ECO:0000313" key="3">
    <source>
        <dbReference type="Proteomes" id="UP000287171"/>
    </source>
</evidence>
<reference evidence="3" key="1">
    <citation type="submission" date="2018-12" db="EMBL/GenBank/DDBJ databases">
        <title>Tengunoibacter tsumagoiensis gen. nov., sp. nov., Dictyobacter kobayashii sp. nov., D. alpinus sp. nov., and D. joshuensis sp. nov. and description of Dictyobacteraceae fam. nov. within the order Ktedonobacterales isolated from Tengu-no-mugimeshi.</title>
        <authorList>
            <person name="Wang C.M."/>
            <person name="Zheng Y."/>
            <person name="Sakai Y."/>
            <person name="Toyoda A."/>
            <person name="Minakuchi Y."/>
            <person name="Abe K."/>
            <person name="Yokota A."/>
            <person name="Yabe S."/>
        </authorList>
    </citation>
    <scope>NUCLEOTIDE SEQUENCE [LARGE SCALE GENOMIC DNA]</scope>
    <source>
        <strain evidence="3">Uno16</strain>
    </source>
</reference>
<protein>
    <recommendedName>
        <fullName evidence="1">Asparagine synthetase domain-containing protein</fullName>
    </recommendedName>
</protein>
<dbReference type="GO" id="GO:0006529">
    <property type="term" value="P:asparagine biosynthetic process"/>
    <property type="evidence" value="ECO:0007669"/>
    <property type="project" value="InterPro"/>
</dbReference>
<accession>A0A402BL99</accession>
<dbReference type="Pfam" id="PF00733">
    <property type="entry name" value="Asn_synthase"/>
    <property type="match status" value="1"/>
</dbReference>
<dbReference type="Proteomes" id="UP000287171">
    <property type="component" value="Unassembled WGS sequence"/>
</dbReference>
<name>A0A402BL99_9CHLR</name>
<dbReference type="OrthoDB" id="3545397at2"/>
<dbReference type="InterPro" id="IPR001962">
    <property type="entry name" value="Asn_synthase"/>
</dbReference>
<proteinExistence type="predicted"/>
<dbReference type="SUPFAM" id="SSF52402">
    <property type="entry name" value="Adenine nucleotide alpha hydrolases-like"/>
    <property type="match status" value="1"/>
</dbReference>
<sequence>MKPEFLSTYTGFCGQLREASTQLTTACWKVGSPGPPLLGKNGAIQWVSSLQGEEDYLLPSNGGQVYLAGLIWNEKGSKSAFAQTLCQILQGSHFQQLATLVETSAGCYIDTTNTVYLWVGFAASNESVFYRIDNTQLRWSTDPLDLVYEESEIDLWALRRCCHGDDVFIYPQLRRVEQGHLVKITPDRRVTTYQFDRFLPDPHLTARRATIELFVQATQVALQRAMQPLARTTLPIGIMLSGGVGSAALLSVLKQEQVPVIAYHLESPDPAGSEYAFAKMTCEALKVPLQRIEMDTGPQYLSSHGEERWIHPYGHPWARWYQQLAQQAHRDGVRLLVTGGGDDSSFGPELEYSVYAVLSAPMSWREKATMILGMLSTDWNVFDLVRSAWPLPPRQLIGPSSAAGHTSRDRTMRKADFLVPLPPRPRALDDAAVIHAPRFAAQSLAIGQVLEQQGIHLYYPYHDRCVQAISLALPPPYRLIPRLGPLLHRSDIPDQLMNKPVLRLACEKMLPEAVTWRTWSVYTQAPIQQFCLNHPQRLNALLGVDSSLARLGIADPSRLALILSQRALIRENYQTLVASGMVEIFLQQWKRGGPVWE</sequence>